<evidence type="ECO:0000256" key="15">
    <source>
        <dbReference type="ARBA" id="ARBA00023164"/>
    </source>
</evidence>
<dbReference type="FunFam" id="2.160.20.60:FF:000001">
    <property type="entry name" value="Glutamate synthase, large subunit"/>
    <property type="match status" value="1"/>
</dbReference>
<keyword evidence="16" id="KW-0003">3Fe-4S</keyword>
<evidence type="ECO:0000256" key="5">
    <source>
        <dbReference type="ARBA" id="ARBA00012079"/>
    </source>
</evidence>
<dbReference type="GO" id="GO:0019676">
    <property type="term" value="P:ammonia assimilation cycle"/>
    <property type="evidence" value="ECO:0007669"/>
    <property type="project" value="TreeGrafter"/>
</dbReference>
<comment type="caution">
    <text evidence="22">The sequence shown here is derived from an EMBL/GenBank/DDBJ whole genome shotgun (WGS) entry which is preliminary data.</text>
</comment>
<evidence type="ECO:0000259" key="21">
    <source>
        <dbReference type="PROSITE" id="PS51278"/>
    </source>
</evidence>
<dbReference type="GO" id="GO:0046872">
    <property type="term" value="F:metal ion binding"/>
    <property type="evidence" value="ECO:0007669"/>
    <property type="project" value="UniProtKB-KW"/>
</dbReference>
<dbReference type="Gene3D" id="3.20.20.70">
    <property type="entry name" value="Aldolase class I"/>
    <property type="match status" value="2"/>
</dbReference>
<comment type="cofactor">
    <cofactor evidence="3">
        <name>FAD</name>
        <dbReference type="ChEBI" id="CHEBI:57692"/>
    </cofactor>
</comment>
<gene>
    <name evidence="22" type="ORF">DENIS_1696</name>
</gene>
<evidence type="ECO:0000256" key="4">
    <source>
        <dbReference type="ARBA" id="ARBA00009716"/>
    </source>
</evidence>
<dbReference type="Proteomes" id="UP000288096">
    <property type="component" value="Unassembled WGS sequence"/>
</dbReference>
<dbReference type="FunFam" id="3.20.20.70:FF:000031">
    <property type="entry name" value="Glutamate synthase 1 [NADH]"/>
    <property type="match status" value="1"/>
</dbReference>
<evidence type="ECO:0000256" key="17">
    <source>
        <dbReference type="ARBA" id="ARBA00037898"/>
    </source>
</evidence>
<evidence type="ECO:0000256" key="6">
    <source>
        <dbReference type="ARBA" id="ARBA00022605"/>
    </source>
</evidence>
<reference evidence="23" key="1">
    <citation type="submission" date="2017-11" db="EMBL/GenBank/DDBJ databases">
        <authorList>
            <person name="Watanabe M."/>
            <person name="Kojima H."/>
        </authorList>
    </citation>
    <scope>NUCLEOTIDE SEQUENCE [LARGE SCALE GENOMIC DNA]</scope>
    <source>
        <strain evidence="23">Tokyo 01</strain>
    </source>
</reference>
<accession>A0A401FUS7</accession>
<dbReference type="InterPro" id="IPR036485">
    <property type="entry name" value="Glu_synth_asu_C_sf"/>
</dbReference>
<evidence type="ECO:0000256" key="20">
    <source>
        <dbReference type="ARBA" id="ARBA00079921"/>
    </source>
</evidence>
<dbReference type="RefSeq" id="WP_124328115.1">
    <property type="nucleotide sequence ID" value="NZ_BEXT01000001.1"/>
</dbReference>
<keyword evidence="8" id="KW-0288">FMN</keyword>
<organism evidence="22 23">
    <name type="scientific">Desulfonema ishimotonii</name>
    <dbReference type="NCBI Taxonomy" id="45657"/>
    <lineage>
        <taxon>Bacteria</taxon>
        <taxon>Pseudomonadati</taxon>
        <taxon>Thermodesulfobacteriota</taxon>
        <taxon>Desulfobacteria</taxon>
        <taxon>Desulfobacterales</taxon>
        <taxon>Desulfococcaceae</taxon>
        <taxon>Desulfonema</taxon>
    </lineage>
</organism>
<dbReference type="NCBIfam" id="NF008730">
    <property type="entry name" value="PRK11750.1"/>
    <property type="match status" value="1"/>
</dbReference>
<protein>
    <recommendedName>
        <fullName evidence="19">Glutamate synthase [NADPH] large chain</fullName>
        <ecNumber evidence="5">1.4.1.13</ecNumber>
    </recommendedName>
    <alternativeName>
        <fullName evidence="20">Glutamate synthase subunit alpha</fullName>
    </alternativeName>
</protein>
<dbReference type="Gene3D" id="3.60.20.10">
    <property type="entry name" value="Glutamine Phosphoribosylpyrophosphate, subunit 1, domain 1"/>
    <property type="match status" value="1"/>
</dbReference>
<keyword evidence="15" id="KW-0314">Glutamate biosynthesis</keyword>
<evidence type="ECO:0000313" key="23">
    <source>
        <dbReference type="Proteomes" id="UP000288096"/>
    </source>
</evidence>
<dbReference type="GO" id="GO:0051538">
    <property type="term" value="F:3 iron, 4 sulfur cluster binding"/>
    <property type="evidence" value="ECO:0007669"/>
    <property type="project" value="UniProtKB-KW"/>
</dbReference>
<keyword evidence="13" id="KW-0408">Iron</keyword>
<dbReference type="CDD" id="cd00713">
    <property type="entry name" value="GltS"/>
    <property type="match status" value="1"/>
</dbReference>
<dbReference type="PANTHER" id="PTHR11938:SF133">
    <property type="entry name" value="GLUTAMATE SYNTHASE (NADH)"/>
    <property type="match status" value="1"/>
</dbReference>
<proteinExistence type="inferred from homology"/>
<keyword evidence="9" id="KW-0479">Metal-binding</keyword>
<evidence type="ECO:0000256" key="9">
    <source>
        <dbReference type="ARBA" id="ARBA00022723"/>
    </source>
</evidence>
<dbReference type="InterPro" id="IPR050711">
    <property type="entry name" value="ET-N_metabolism_enzyme"/>
</dbReference>
<dbReference type="FunFam" id="3.60.20.10:FF:000001">
    <property type="entry name" value="Glutamate synthase, large subunit"/>
    <property type="match status" value="1"/>
</dbReference>
<dbReference type="SUPFAM" id="SSF51395">
    <property type="entry name" value="FMN-linked oxidoreductases"/>
    <property type="match status" value="1"/>
</dbReference>
<evidence type="ECO:0000256" key="12">
    <source>
        <dbReference type="ARBA" id="ARBA00023002"/>
    </source>
</evidence>
<dbReference type="GO" id="GO:0004355">
    <property type="term" value="F:glutamate synthase (NADPH) activity"/>
    <property type="evidence" value="ECO:0007669"/>
    <property type="project" value="UniProtKB-EC"/>
</dbReference>
<evidence type="ECO:0000256" key="18">
    <source>
        <dbReference type="ARBA" id="ARBA00048151"/>
    </source>
</evidence>
<dbReference type="CDD" id="cd02808">
    <property type="entry name" value="GltS_FMN"/>
    <property type="match status" value="1"/>
</dbReference>
<keyword evidence="23" id="KW-1185">Reference proteome</keyword>
<dbReference type="CDD" id="cd00982">
    <property type="entry name" value="gltB_C"/>
    <property type="match status" value="1"/>
</dbReference>
<dbReference type="InterPro" id="IPR013785">
    <property type="entry name" value="Aldolase_TIM"/>
</dbReference>
<keyword evidence="7" id="KW-0285">Flavoprotein</keyword>
<dbReference type="InterPro" id="IPR006982">
    <property type="entry name" value="Glu_synth_centr_N"/>
</dbReference>
<dbReference type="PROSITE" id="PS51278">
    <property type="entry name" value="GATASE_TYPE_2"/>
    <property type="match status" value="1"/>
</dbReference>
<comment type="pathway">
    <text evidence="17">Amino-acid biosynthesis; L-glutamate biosynthesis via GLT pathway; L-glutamate from 2-oxoglutarate and L-glutamine (NADP(+) route): step 1/1.</text>
</comment>
<dbReference type="Pfam" id="PF00310">
    <property type="entry name" value="GATase_2"/>
    <property type="match status" value="1"/>
</dbReference>
<dbReference type="InterPro" id="IPR017932">
    <property type="entry name" value="GATase_2_dom"/>
</dbReference>
<evidence type="ECO:0000256" key="8">
    <source>
        <dbReference type="ARBA" id="ARBA00022643"/>
    </source>
</evidence>
<evidence type="ECO:0000256" key="2">
    <source>
        <dbReference type="ARBA" id="ARBA00001927"/>
    </source>
</evidence>
<evidence type="ECO:0000256" key="13">
    <source>
        <dbReference type="ARBA" id="ARBA00023004"/>
    </source>
</evidence>
<dbReference type="EC" id="1.4.1.13" evidence="5"/>
<dbReference type="Pfam" id="PF01493">
    <property type="entry name" value="GXGXG"/>
    <property type="match status" value="1"/>
</dbReference>
<dbReference type="OrthoDB" id="9758182at2"/>
<sequence length="1510" mass="166309">MRPEYPQYPSPVPQGLYDPRCEHDACGVGMYCNIRGKKSHSVVRNALRILVNLSHRGAAGCDESTGDGAGILIQMPHNFLQKTCDGFALPEAGRYGCGLVFLPKDDRQRRWCMRRFESVIWEAGQIVLGWRKVPVRNDALGDLARTAEPEIRQIFVGRNSETGNGRNFERTLFIIRKHAEKTVRDSDLPDKADFHVPSLSCRTLVYKGMFLARQLAPYFPDLTDPAMTSALALVHQRYSTNTFPEWRLAQPFRYLCHNGEINTLRGNINRMNARQHMFGPDRLGPDISKLLPIATPGGSDSAILDNVTELLCHTGRSLPHAMMMLIPEAWQNHETMSDTRKAFYRYHACLMEPWDGPAAVFFTDGILAGAVLDRNGLRPARYTVTGDGFLIMASETGVLPVDPARVTHKGRLEPGRMFLVDTARGRIIDDDEIKNEVSQRKPYRRWLDRNLLRVDDLPEPAHVPETGLTTLLTRQQVFGYTEEDLRIILEPMGAEGKEATGSMGDDIPLAILSGRPRLLCDYFRQLFAQVTNPPLDPIREALVTSLTTTIGAEKTLFEESAEHCRQLELASPVLTNHQLARIRGAQLRGIRSRTFPICYPATAGERGLREETDRLREAAARAVRDGTEILILSDRGAGRDHLPIPALLATGAVHHHLIREGLRTRCGLISETGEAREVHHFCCLLGYGANAVNPYLAYESLRGMAENGMLKGTDPETAVQNFIRAIDTGILKVMAKMGISTLQSYCGAQIFECIGLSKAVVRTCFTGTVSRLGGAGLKVIDQETRMRHEQAFPAVRIPGSEGLDPGGKYQWRRGGEAHQYGPEMIARLQQAVRTGDQPAWDAYTGIVNRQSREEGFIRGLMAFRTDAVPVPLDEVEPWTDIVRRFKTGAISYGSISKEAHETLAIAMNRIGSRSNSGEGGEDPDRFLPDPGGDWRNSAIKQVASGRFGVTSHYLANATDLQIKMAQGAKPGEGGQLPAFKVYPWIAETRHATPWVGLISPPPHHDIYSIEDLAQLIHDLKNANPSARINVKLVSEVGVGTVAAGVAKGKADLILISGASGGTGASPQTAIRYGGLPWELGLAETHQTLVLNGLRSRIRVECDGQMKTGRDIAVACLLGAEEFGFGTVALVALGCIMMRVCHLNTCPVGIATQDPELRKKFTGKPAHVIRLMRFLAEDFRQIMARLGFRRVDEMVGRTDRLEAVIPEQWKARRLDLSEILHRPAPPELGPACQVTFQDHGIEKVLDNELIRQAGPALEMRKKVKMNLILRNVHRTVGTLLSYEISRRYGGDGLPDDTITVRAEGSAGQSFCAFGARGLTFHVRGDANDYFGKGLSGAKLTIRPPDGAAFAPEENIIIGNVAFYGATAGEACISGRAGERFCVRNSGVRAVAEGVGDHGCEYMTGGCVVILGPVGRNFAAGMSGGVAYVLDTSGEFARHRCNTEMVALEAVRDADDIRTLREMIERHRVYTESRVACRILDNWSATLPEFVKVMPVDYKKALERMARNGSER</sequence>
<evidence type="ECO:0000256" key="3">
    <source>
        <dbReference type="ARBA" id="ARBA00001974"/>
    </source>
</evidence>
<comment type="catalytic activity">
    <reaction evidence="18">
        <text>2 L-glutamate + NADP(+) = L-glutamine + 2-oxoglutarate + NADPH + H(+)</text>
        <dbReference type="Rhea" id="RHEA:15501"/>
        <dbReference type="ChEBI" id="CHEBI:15378"/>
        <dbReference type="ChEBI" id="CHEBI:16810"/>
        <dbReference type="ChEBI" id="CHEBI:29985"/>
        <dbReference type="ChEBI" id="CHEBI:57783"/>
        <dbReference type="ChEBI" id="CHEBI:58349"/>
        <dbReference type="ChEBI" id="CHEBI:58359"/>
        <dbReference type="EC" id="1.4.1.13"/>
    </reaction>
</comment>
<dbReference type="InterPro" id="IPR002932">
    <property type="entry name" value="Glu_synthdom"/>
</dbReference>
<comment type="similarity">
    <text evidence="4">Belongs to the glutamate synthase family.</text>
</comment>
<dbReference type="PANTHER" id="PTHR11938">
    <property type="entry name" value="FAD NADPH DEHYDROGENASE/OXIDOREDUCTASE"/>
    <property type="match status" value="1"/>
</dbReference>
<dbReference type="SUPFAM" id="SSF56235">
    <property type="entry name" value="N-terminal nucleophile aminohydrolases (Ntn hydrolases)"/>
    <property type="match status" value="1"/>
</dbReference>
<name>A0A401FUS7_9BACT</name>
<dbReference type="InterPro" id="IPR029055">
    <property type="entry name" value="Ntn_hydrolases_N"/>
</dbReference>
<dbReference type="Pfam" id="PF04898">
    <property type="entry name" value="Glu_syn_central"/>
    <property type="match status" value="1"/>
</dbReference>
<keyword evidence="6" id="KW-0028">Amino-acid biosynthesis</keyword>
<dbReference type="GO" id="GO:0006537">
    <property type="term" value="P:glutamate biosynthetic process"/>
    <property type="evidence" value="ECO:0007669"/>
    <property type="project" value="UniProtKB-KW"/>
</dbReference>
<reference evidence="23" key="2">
    <citation type="submission" date="2019-01" db="EMBL/GenBank/DDBJ databases">
        <title>Genome sequence of Desulfonema ishimotonii strain Tokyo 01.</title>
        <authorList>
            <person name="Fukui M."/>
        </authorList>
    </citation>
    <scope>NUCLEOTIDE SEQUENCE [LARGE SCALE GENOMIC DNA]</scope>
    <source>
        <strain evidence="23">Tokyo 01</strain>
    </source>
</reference>
<evidence type="ECO:0000256" key="14">
    <source>
        <dbReference type="ARBA" id="ARBA00023014"/>
    </source>
</evidence>
<comment type="cofactor">
    <cofactor evidence="2">
        <name>[3Fe-4S] cluster</name>
        <dbReference type="ChEBI" id="CHEBI:21137"/>
    </cofactor>
</comment>
<dbReference type="EMBL" id="BEXT01000001">
    <property type="protein sequence ID" value="GBC60737.1"/>
    <property type="molecule type" value="Genomic_DNA"/>
</dbReference>
<evidence type="ECO:0000313" key="22">
    <source>
        <dbReference type="EMBL" id="GBC60737.1"/>
    </source>
</evidence>
<comment type="cofactor">
    <cofactor evidence="1">
        <name>FMN</name>
        <dbReference type="ChEBI" id="CHEBI:58210"/>
    </cofactor>
</comment>
<evidence type="ECO:0000256" key="19">
    <source>
        <dbReference type="ARBA" id="ARBA00072108"/>
    </source>
</evidence>
<evidence type="ECO:0000256" key="16">
    <source>
        <dbReference type="ARBA" id="ARBA00023291"/>
    </source>
</evidence>
<keyword evidence="10" id="KW-0274">FAD</keyword>
<dbReference type="SUPFAM" id="SSF69336">
    <property type="entry name" value="Alpha subunit of glutamate synthase, C-terminal domain"/>
    <property type="match status" value="1"/>
</dbReference>
<keyword evidence="11" id="KW-0315">Glutamine amidotransferase</keyword>
<keyword evidence="12" id="KW-0560">Oxidoreductase</keyword>
<feature type="domain" description="Glutamine amidotransferase type-2" evidence="21">
    <location>
        <begin position="26"/>
        <end position="423"/>
    </location>
</feature>
<dbReference type="Pfam" id="PF01645">
    <property type="entry name" value="Glu_synthase"/>
    <property type="match status" value="1"/>
</dbReference>
<evidence type="ECO:0000256" key="1">
    <source>
        <dbReference type="ARBA" id="ARBA00001917"/>
    </source>
</evidence>
<dbReference type="InterPro" id="IPR002489">
    <property type="entry name" value="Glu_synth_asu_C"/>
</dbReference>
<keyword evidence="14" id="KW-0411">Iron-sulfur</keyword>
<dbReference type="Gene3D" id="2.160.20.60">
    <property type="entry name" value="Glutamate synthase, alpha subunit, C-terminal domain"/>
    <property type="match status" value="1"/>
</dbReference>
<evidence type="ECO:0000256" key="7">
    <source>
        <dbReference type="ARBA" id="ARBA00022630"/>
    </source>
</evidence>
<evidence type="ECO:0000256" key="10">
    <source>
        <dbReference type="ARBA" id="ARBA00022827"/>
    </source>
</evidence>
<evidence type="ECO:0000256" key="11">
    <source>
        <dbReference type="ARBA" id="ARBA00022962"/>
    </source>
</evidence>